<dbReference type="PANTHER" id="PTHR24282">
    <property type="entry name" value="CYTOCHROME P450 FAMILY MEMBER"/>
    <property type="match status" value="1"/>
</dbReference>
<keyword evidence="5" id="KW-0479">Metal-binding</keyword>
<organism evidence="11">
    <name type="scientific">Salix viminalis</name>
    <name type="common">Common osier</name>
    <name type="synonym">Basket willow</name>
    <dbReference type="NCBI Taxonomy" id="40686"/>
    <lineage>
        <taxon>Eukaryota</taxon>
        <taxon>Viridiplantae</taxon>
        <taxon>Streptophyta</taxon>
        <taxon>Embryophyta</taxon>
        <taxon>Tracheophyta</taxon>
        <taxon>Spermatophyta</taxon>
        <taxon>Magnoliopsida</taxon>
        <taxon>eudicotyledons</taxon>
        <taxon>Gunneridae</taxon>
        <taxon>Pentapetalae</taxon>
        <taxon>rosids</taxon>
        <taxon>fabids</taxon>
        <taxon>Malpighiales</taxon>
        <taxon>Salicaceae</taxon>
        <taxon>Saliceae</taxon>
        <taxon>Salix</taxon>
    </lineage>
</organism>
<protein>
    <recommendedName>
        <fullName evidence="12">Cytochrome P450</fullName>
    </recommendedName>
</protein>
<evidence type="ECO:0000256" key="4">
    <source>
        <dbReference type="ARBA" id="ARBA00022692"/>
    </source>
</evidence>
<evidence type="ECO:0000256" key="9">
    <source>
        <dbReference type="ARBA" id="ARBA00023033"/>
    </source>
</evidence>
<dbReference type="Pfam" id="PF00067">
    <property type="entry name" value="p450"/>
    <property type="match status" value="1"/>
</dbReference>
<gene>
    <name evidence="11" type="ORF">SVIM_LOCUS201753</name>
</gene>
<evidence type="ECO:0000256" key="2">
    <source>
        <dbReference type="ARBA" id="ARBA00010617"/>
    </source>
</evidence>
<evidence type="ECO:0000256" key="5">
    <source>
        <dbReference type="ARBA" id="ARBA00022723"/>
    </source>
</evidence>
<name>A0A6N2LAY9_SALVM</name>
<accession>A0A6N2LAY9</accession>
<keyword evidence="8" id="KW-0408">Iron</keyword>
<sequence>MSSYRNQDGKEETLEAEEVIDECKTFYFAGKETTANVLTWALLLLASHQEWQEKAREVFHVYGGKEVPGADNLSNLKIVS</sequence>
<keyword evidence="7" id="KW-0560">Oxidoreductase</keyword>
<dbReference type="SUPFAM" id="SSF48264">
    <property type="entry name" value="Cytochrome P450"/>
    <property type="match status" value="1"/>
</dbReference>
<reference evidence="11" key="1">
    <citation type="submission" date="2019-03" db="EMBL/GenBank/DDBJ databases">
        <authorList>
            <person name="Mank J."/>
            <person name="Almeida P."/>
        </authorList>
    </citation>
    <scope>NUCLEOTIDE SEQUENCE</scope>
    <source>
        <strain evidence="11">78183</strain>
    </source>
</reference>
<dbReference type="GO" id="GO:0016705">
    <property type="term" value="F:oxidoreductase activity, acting on paired donors, with incorporation or reduction of molecular oxygen"/>
    <property type="evidence" value="ECO:0007669"/>
    <property type="project" value="InterPro"/>
</dbReference>
<keyword evidence="3" id="KW-0349">Heme</keyword>
<keyword evidence="10" id="KW-0472">Membrane</keyword>
<dbReference type="GO" id="GO:0016020">
    <property type="term" value="C:membrane"/>
    <property type="evidence" value="ECO:0007669"/>
    <property type="project" value="UniProtKB-SubCell"/>
</dbReference>
<dbReference type="InterPro" id="IPR001128">
    <property type="entry name" value="Cyt_P450"/>
</dbReference>
<evidence type="ECO:0008006" key="12">
    <source>
        <dbReference type="Google" id="ProtNLM"/>
    </source>
</evidence>
<keyword evidence="9" id="KW-0503">Monooxygenase</keyword>
<evidence type="ECO:0000256" key="1">
    <source>
        <dbReference type="ARBA" id="ARBA00004167"/>
    </source>
</evidence>
<keyword evidence="4" id="KW-0812">Transmembrane</keyword>
<dbReference type="PANTHER" id="PTHR24282:SF211">
    <property type="entry name" value="CYTOCHROME P450-RELATED"/>
    <property type="match status" value="1"/>
</dbReference>
<evidence type="ECO:0000256" key="3">
    <source>
        <dbReference type="ARBA" id="ARBA00022617"/>
    </source>
</evidence>
<dbReference type="AlphaFoldDB" id="A0A6N2LAY9"/>
<dbReference type="GO" id="GO:0004497">
    <property type="term" value="F:monooxygenase activity"/>
    <property type="evidence" value="ECO:0007669"/>
    <property type="project" value="UniProtKB-KW"/>
</dbReference>
<evidence type="ECO:0000256" key="6">
    <source>
        <dbReference type="ARBA" id="ARBA00022989"/>
    </source>
</evidence>
<dbReference type="EMBL" id="CAADRP010001335">
    <property type="protein sequence ID" value="VFU37749.1"/>
    <property type="molecule type" value="Genomic_DNA"/>
</dbReference>
<keyword evidence="6" id="KW-1133">Transmembrane helix</keyword>
<evidence type="ECO:0000256" key="8">
    <source>
        <dbReference type="ARBA" id="ARBA00023004"/>
    </source>
</evidence>
<proteinExistence type="inferred from homology"/>
<comment type="subcellular location">
    <subcellularLocation>
        <location evidence="1">Membrane</location>
        <topology evidence="1">Single-pass membrane protein</topology>
    </subcellularLocation>
</comment>
<dbReference type="GO" id="GO:0020037">
    <property type="term" value="F:heme binding"/>
    <property type="evidence" value="ECO:0007669"/>
    <property type="project" value="InterPro"/>
</dbReference>
<dbReference type="Gene3D" id="1.10.630.10">
    <property type="entry name" value="Cytochrome P450"/>
    <property type="match status" value="1"/>
</dbReference>
<evidence type="ECO:0000313" key="11">
    <source>
        <dbReference type="EMBL" id="VFU37749.1"/>
    </source>
</evidence>
<dbReference type="GO" id="GO:0005506">
    <property type="term" value="F:iron ion binding"/>
    <property type="evidence" value="ECO:0007669"/>
    <property type="project" value="InterPro"/>
</dbReference>
<dbReference type="InterPro" id="IPR050665">
    <property type="entry name" value="Cytochrome_P450_Monooxygen"/>
</dbReference>
<evidence type="ECO:0000256" key="7">
    <source>
        <dbReference type="ARBA" id="ARBA00023002"/>
    </source>
</evidence>
<evidence type="ECO:0000256" key="10">
    <source>
        <dbReference type="ARBA" id="ARBA00023136"/>
    </source>
</evidence>
<dbReference type="InterPro" id="IPR036396">
    <property type="entry name" value="Cyt_P450_sf"/>
</dbReference>
<comment type="similarity">
    <text evidence="2">Belongs to the cytochrome P450 family.</text>
</comment>